<keyword evidence="2" id="KW-0503">Monooxygenase</keyword>
<dbReference type="RefSeq" id="WP_398657560.1">
    <property type="nucleotide sequence ID" value="NZ_JBITDC010000006.1"/>
</dbReference>
<evidence type="ECO:0000256" key="3">
    <source>
        <dbReference type="SAM" id="MobiDB-lite"/>
    </source>
</evidence>
<evidence type="ECO:0000256" key="2">
    <source>
        <dbReference type="RuleBase" id="RU000461"/>
    </source>
</evidence>
<keyword evidence="2" id="KW-0349">Heme</keyword>
<dbReference type="Gene3D" id="1.10.630.10">
    <property type="entry name" value="Cytochrome P450"/>
    <property type="match status" value="1"/>
</dbReference>
<dbReference type="InterPro" id="IPR017972">
    <property type="entry name" value="Cyt_P450_CS"/>
</dbReference>
<dbReference type="PANTHER" id="PTHR46696:SF1">
    <property type="entry name" value="CYTOCHROME P450 YJIB-RELATED"/>
    <property type="match status" value="1"/>
</dbReference>
<dbReference type="PROSITE" id="PS00086">
    <property type="entry name" value="CYTOCHROME_P450"/>
    <property type="match status" value="1"/>
</dbReference>
<reference evidence="4 5" key="1">
    <citation type="submission" date="2024-10" db="EMBL/GenBank/DDBJ databases">
        <title>The Natural Products Discovery Center: Release of the First 8490 Sequenced Strains for Exploring Actinobacteria Biosynthetic Diversity.</title>
        <authorList>
            <person name="Kalkreuter E."/>
            <person name="Kautsar S.A."/>
            <person name="Yang D."/>
            <person name="Bader C.D."/>
            <person name="Teijaro C.N."/>
            <person name="Fluegel L."/>
            <person name="Davis C.M."/>
            <person name="Simpson J.R."/>
            <person name="Lauterbach L."/>
            <person name="Steele A.D."/>
            <person name="Gui C."/>
            <person name="Meng S."/>
            <person name="Li G."/>
            <person name="Viehrig K."/>
            <person name="Ye F."/>
            <person name="Su P."/>
            <person name="Kiefer A.F."/>
            <person name="Nichols A."/>
            <person name="Cepeda A.J."/>
            <person name="Yan W."/>
            <person name="Fan B."/>
            <person name="Jiang Y."/>
            <person name="Adhikari A."/>
            <person name="Zheng C.-J."/>
            <person name="Schuster L."/>
            <person name="Cowan T.M."/>
            <person name="Smanski M.J."/>
            <person name="Chevrette M.G."/>
            <person name="De Carvalho L.P.S."/>
            <person name="Shen B."/>
        </authorList>
    </citation>
    <scope>NUCLEOTIDE SEQUENCE [LARGE SCALE GENOMIC DNA]</scope>
    <source>
        <strain evidence="4 5">NPDC051599</strain>
    </source>
</reference>
<keyword evidence="2" id="KW-0479">Metal-binding</keyword>
<comment type="similarity">
    <text evidence="1 2">Belongs to the cytochrome P450 family.</text>
</comment>
<gene>
    <name evidence="4" type="ORF">ACIA8P_19725</name>
</gene>
<evidence type="ECO:0000256" key="1">
    <source>
        <dbReference type="ARBA" id="ARBA00010617"/>
    </source>
</evidence>
<protein>
    <submittedName>
        <fullName evidence="4">Cytochrome P450</fullName>
    </submittedName>
</protein>
<keyword evidence="5" id="KW-1185">Reference proteome</keyword>
<comment type="caution">
    <text evidence="4">The sequence shown here is derived from an EMBL/GenBank/DDBJ whole genome shotgun (WGS) entry which is preliminary data.</text>
</comment>
<name>A0ABW7Y3D5_STRCE</name>
<dbReference type="PRINTS" id="PR00359">
    <property type="entry name" value="BP450"/>
</dbReference>
<proteinExistence type="inferred from homology"/>
<keyword evidence="2" id="KW-0408">Iron</keyword>
<dbReference type="EMBL" id="JBITDC010000006">
    <property type="protein sequence ID" value="MFI5676874.1"/>
    <property type="molecule type" value="Genomic_DNA"/>
</dbReference>
<dbReference type="Pfam" id="PF00067">
    <property type="entry name" value="p450"/>
    <property type="match status" value="1"/>
</dbReference>
<organism evidence="4 5">
    <name type="scientific">Streptomyces cellulosae</name>
    <dbReference type="NCBI Taxonomy" id="1968"/>
    <lineage>
        <taxon>Bacteria</taxon>
        <taxon>Bacillati</taxon>
        <taxon>Actinomycetota</taxon>
        <taxon>Actinomycetes</taxon>
        <taxon>Kitasatosporales</taxon>
        <taxon>Streptomycetaceae</taxon>
        <taxon>Streptomyces</taxon>
    </lineage>
</organism>
<dbReference type="InterPro" id="IPR002397">
    <property type="entry name" value="Cyt_P450_B"/>
</dbReference>
<evidence type="ECO:0000313" key="5">
    <source>
        <dbReference type="Proteomes" id="UP001612415"/>
    </source>
</evidence>
<accession>A0ABW7Y3D5</accession>
<keyword evidence="2" id="KW-0560">Oxidoreductase</keyword>
<dbReference type="Proteomes" id="UP001612415">
    <property type="component" value="Unassembled WGS sequence"/>
</dbReference>
<dbReference type="PANTHER" id="PTHR46696">
    <property type="entry name" value="P450, PUTATIVE (EUROFUNG)-RELATED"/>
    <property type="match status" value="1"/>
</dbReference>
<evidence type="ECO:0000313" key="4">
    <source>
        <dbReference type="EMBL" id="MFI5676874.1"/>
    </source>
</evidence>
<feature type="region of interest" description="Disordered" evidence="3">
    <location>
        <begin position="419"/>
        <end position="453"/>
    </location>
</feature>
<dbReference type="InterPro" id="IPR036396">
    <property type="entry name" value="Cyt_P450_sf"/>
</dbReference>
<sequence>MTAVGDISGTTTDRRAVISLLRRLRSPEGQSNPQPVWDRLRALGDVVPAPWGGYLVTGYDACNQVLRGRNWLVPDFAWQERQPNPERWQAPAVEAMSRALFRLNAPTHTCQRRSLGNLFDRNTLDSLAPRIAEHARRIVDELAERIRDGGEADFVTVVGDQLPVLTVGEWLDIPAHHHAHILDFTHRQVHSQELLPTKSELAVSTQATVEMREFFTALIAERRAHPGDDVISDWIRYWDEQLPDDPAAADRTVYDLVMFITIASLETSATLMATAVWFLTRDEDQWQWLRRHPEHVDDAVEEALRYDPPVHINTRIAADDTVLAGTPVAKDQMVHVMYGAAAHDPRRNENPEHFDILRGGSHMTFGGGIHYCLGAALARLEGRTLLTELLNRFVTLRPVSAPVYAPRMVFRRVTSLKVTTDDDPAAPPAPRPVTEDAAGPPAGRCPVHRAQHP</sequence>
<dbReference type="InterPro" id="IPR001128">
    <property type="entry name" value="Cyt_P450"/>
</dbReference>
<dbReference type="SUPFAM" id="SSF48264">
    <property type="entry name" value="Cytochrome P450"/>
    <property type="match status" value="1"/>
</dbReference>